<dbReference type="InterPro" id="IPR036782">
    <property type="entry name" value="NE0471-like_N"/>
</dbReference>
<sequence>MHRDVTSVKPLDGHRIHVELADGRCGIFDLTPYLDHGVFRELKDAAYFARVEIQFAAVTWPHGQDIAPETLIAEMTPTEPSQAC</sequence>
<evidence type="ECO:0008006" key="3">
    <source>
        <dbReference type="Google" id="ProtNLM"/>
    </source>
</evidence>
<gene>
    <name evidence="1" type="ORF">CATMQ487_16210</name>
</gene>
<dbReference type="SUPFAM" id="SSF143880">
    <property type="entry name" value="NE0471 N-terminal domain-like"/>
    <property type="match status" value="1"/>
</dbReference>
<evidence type="ECO:0000313" key="2">
    <source>
        <dbReference type="Proteomes" id="UP001057498"/>
    </source>
</evidence>
<name>A0ABN6PI06_9BURK</name>
<keyword evidence="2" id="KW-1185">Reference proteome</keyword>
<accession>A0ABN6PI06</accession>
<dbReference type="RefSeq" id="WP_251972757.1">
    <property type="nucleotide sequence ID" value="NZ_AP025730.1"/>
</dbReference>
<dbReference type="Pfam" id="PF10387">
    <property type="entry name" value="DUF2442"/>
    <property type="match status" value="1"/>
</dbReference>
<evidence type="ECO:0000313" key="1">
    <source>
        <dbReference type="EMBL" id="BDI04651.1"/>
    </source>
</evidence>
<dbReference type="EMBL" id="AP025730">
    <property type="protein sequence ID" value="BDI04651.1"/>
    <property type="molecule type" value="Genomic_DNA"/>
</dbReference>
<dbReference type="Gene3D" id="3.30.2020.10">
    <property type="entry name" value="NE0471-like N-terminal domain"/>
    <property type="match status" value="1"/>
</dbReference>
<organism evidence="1 2">
    <name type="scientific">Sphaerotilus microaerophilus</name>
    <dbReference type="NCBI Taxonomy" id="2914710"/>
    <lineage>
        <taxon>Bacteria</taxon>
        <taxon>Pseudomonadati</taxon>
        <taxon>Pseudomonadota</taxon>
        <taxon>Betaproteobacteria</taxon>
        <taxon>Burkholderiales</taxon>
        <taxon>Sphaerotilaceae</taxon>
        <taxon>Sphaerotilus</taxon>
    </lineage>
</organism>
<dbReference type="InterPro" id="IPR018841">
    <property type="entry name" value="DUF2442"/>
</dbReference>
<dbReference type="Proteomes" id="UP001057498">
    <property type="component" value="Chromosome"/>
</dbReference>
<proteinExistence type="predicted"/>
<reference evidence="1" key="1">
    <citation type="submission" date="2022-04" db="EMBL/GenBank/DDBJ databases">
        <title>Whole genome sequence of Sphaerotilus sp. FB-5.</title>
        <authorList>
            <person name="Takeda M."/>
            <person name="Narihara S."/>
            <person name="Akimoto M."/>
            <person name="Akimoto R."/>
            <person name="Nishiyashiki S."/>
            <person name="Murakami T."/>
        </authorList>
    </citation>
    <scope>NUCLEOTIDE SEQUENCE</scope>
    <source>
        <strain evidence="1">FB-5</strain>
    </source>
</reference>
<protein>
    <recommendedName>
        <fullName evidence="3">DUF2442 domain-containing protein</fullName>
    </recommendedName>
</protein>